<dbReference type="Pfam" id="PF04932">
    <property type="entry name" value="Wzy_C"/>
    <property type="match status" value="1"/>
</dbReference>
<comment type="caution">
    <text evidence="7">The sequence shown here is derived from an EMBL/GenBank/DDBJ whole genome shotgun (WGS) entry which is preliminary data.</text>
</comment>
<accession>A0A5B1CEM1</accession>
<keyword evidence="2 5" id="KW-0812">Transmembrane</keyword>
<protein>
    <submittedName>
        <fullName evidence="7">O-Antigen ligase</fullName>
    </submittedName>
</protein>
<dbReference type="PANTHER" id="PTHR37422:SF13">
    <property type="entry name" value="LIPOPOLYSACCHARIDE BIOSYNTHESIS PROTEIN PA4999-RELATED"/>
    <property type="match status" value="1"/>
</dbReference>
<feature type="transmembrane region" description="Helical" evidence="5">
    <location>
        <begin position="223"/>
        <end position="242"/>
    </location>
</feature>
<dbReference type="PANTHER" id="PTHR37422">
    <property type="entry name" value="TEICHURONIC ACID BIOSYNTHESIS PROTEIN TUAE"/>
    <property type="match status" value="1"/>
</dbReference>
<dbReference type="GO" id="GO:0016020">
    <property type="term" value="C:membrane"/>
    <property type="evidence" value="ECO:0007669"/>
    <property type="project" value="UniProtKB-SubCell"/>
</dbReference>
<feature type="transmembrane region" description="Helical" evidence="5">
    <location>
        <begin position="6"/>
        <end position="23"/>
    </location>
</feature>
<feature type="transmembrane region" description="Helical" evidence="5">
    <location>
        <begin position="195"/>
        <end position="211"/>
    </location>
</feature>
<dbReference type="RefSeq" id="WP_068260287.1">
    <property type="nucleotide sequence ID" value="NZ_LWSK01000015.1"/>
</dbReference>
<feature type="transmembrane region" description="Helical" evidence="5">
    <location>
        <begin position="54"/>
        <end position="71"/>
    </location>
</feature>
<feature type="domain" description="O-antigen ligase-related" evidence="6">
    <location>
        <begin position="229"/>
        <end position="388"/>
    </location>
</feature>
<dbReference type="InterPro" id="IPR007016">
    <property type="entry name" value="O-antigen_ligase-rel_domated"/>
</dbReference>
<evidence type="ECO:0000256" key="3">
    <source>
        <dbReference type="ARBA" id="ARBA00022989"/>
    </source>
</evidence>
<evidence type="ECO:0000256" key="1">
    <source>
        <dbReference type="ARBA" id="ARBA00004141"/>
    </source>
</evidence>
<evidence type="ECO:0000313" key="8">
    <source>
        <dbReference type="Proteomes" id="UP000322699"/>
    </source>
</evidence>
<comment type="subcellular location">
    <subcellularLocation>
        <location evidence="1">Membrane</location>
        <topology evidence="1">Multi-pass membrane protein</topology>
    </subcellularLocation>
</comment>
<feature type="transmembrane region" description="Helical" evidence="5">
    <location>
        <begin position="78"/>
        <end position="97"/>
    </location>
</feature>
<keyword evidence="4 5" id="KW-0472">Membrane</keyword>
<feature type="transmembrane region" description="Helical" evidence="5">
    <location>
        <begin position="30"/>
        <end position="48"/>
    </location>
</feature>
<feature type="transmembrane region" description="Helical" evidence="5">
    <location>
        <begin position="379"/>
        <end position="403"/>
    </location>
</feature>
<reference evidence="7 8" key="1">
    <citation type="submission" date="2019-08" db="EMBL/GenBank/DDBJ databases">
        <title>Deep-cultivation of Planctomycetes and their phenomic and genomic characterization uncovers novel biology.</title>
        <authorList>
            <person name="Wiegand S."/>
            <person name="Jogler M."/>
            <person name="Boedeker C."/>
            <person name="Pinto D."/>
            <person name="Vollmers J."/>
            <person name="Rivas-Marin E."/>
            <person name="Kohn T."/>
            <person name="Peeters S.H."/>
            <person name="Heuer A."/>
            <person name="Rast P."/>
            <person name="Oberbeckmann S."/>
            <person name="Bunk B."/>
            <person name="Jeske O."/>
            <person name="Meyerdierks A."/>
            <person name="Storesund J.E."/>
            <person name="Kallscheuer N."/>
            <person name="Luecker S."/>
            <person name="Lage O.M."/>
            <person name="Pohl T."/>
            <person name="Merkel B.J."/>
            <person name="Hornburger P."/>
            <person name="Mueller R.-W."/>
            <person name="Bruemmer F."/>
            <person name="Labrenz M."/>
            <person name="Spormann A.M."/>
            <person name="Op Den Camp H."/>
            <person name="Overmann J."/>
            <person name="Amann R."/>
            <person name="Jetten M.S.M."/>
            <person name="Mascher T."/>
            <person name="Medema M.H."/>
            <person name="Devos D.P."/>
            <person name="Kaster A.-K."/>
            <person name="Ovreas L."/>
            <person name="Rohde M."/>
            <person name="Galperin M.Y."/>
            <person name="Jogler C."/>
        </authorList>
    </citation>
    <scope>NUCLEOTIDE SEQUENCE [LARGE SCALE GENOMIC DNA]</scope>
    <source>
        <strain evidence="7 8">LF1</strain>
    </source>
</reference>
<proteinExistence type="predicted"/>
<dbReference type="AlphaFoldDB" id="A0A5B1CEM1"/>
<dbReference type="EMBL" id="VRLW01000001">
    <property type="protein sequence ID" value="KAA1259016.1"/>
    <property type="molecule type" value="Genomic_DNA"/>
</dbReference>
<feature type="transmembrane region" description="Helical" evidence="5">
    <location>
        <begin position="442"/>
        <end position="463"/>
    </location>
</feature>
<feature type="transmembrane region" description="Helical" evidence="5">
    <location>
        <begin position="415"/>
        <end position="436"/>
    </location>
</feature>
<name>A0A5B1CEM1_9BACT</name>
<feature type="transmembrane region" description="Helical" evidence="5">
    <location>
        <begin position="140"/>
        <end position="159"/>
    </location>
</feature>
<gene>
    <name evidence="7" type="ORF">LF1_15410</name>
</gene>
<sequence length="464" mass="50771">MLSNQFAFYLWLTLSVGVAFWVGRTKGKEMILGVGMAMAFLGASWFEIEFLGTPINVRIATAIVLLTAFCFHSGRKFFITVTALDVLITAILVWHIVVDVSKGAEFFGTACQAYGEWMLPYATGRYAIVSRRSLSDLAPWFATVGLLIALLAIFECFAASNVWSSVVSQIDDEVTIGDQIRYGYFHRASGNVRHPIFLAVILMLLLPWQIARIETLKSEARSLVQGFLSLATATIGIFATVSRGPLLFLAMSIGFVITIQSRLARFVLIPAGLIACFLLWNNFEASLRYFNQGIEKTNNKRIVQLDESSEPIIQSGTRNRLTVLKLYAPIIMKGGMTGYGTAASEGFPPANIPGLPSDPKARNQVAIIDNSYLNVGLRLGLVGLSLFVGILLVAIAQAASFARRASTYLYPCEKLSCLTFSAILFGVSLEMTSVYLDPDFSFLLLFTIGIVSAFTSVSTVNSIE</sequence>
<keyword evidence="8" id="KW-1185">Reference proteome</keyword>
<dbReference type="InterPro" id="IPR051533">
    <property type="entry name" value="WaaL-like"/>
</dbReference>
<organism evidence="7 8">
    <name type="scientific">Rubripirellula obstinata</name>
    <dbReference type="NCBI Taxonomy" id="406547"/>
    <lineage>
        <taxon>Bacteria</taxon>
        <taxon>Pseudomonadati</taxon>
        <taxon>Planctomycetota</taxon>
        <taxon>Planctomycetia</taxon>
        <taxon>Pirellulales</taxon>
        <taxon>Pirellulaceae</taxon>
        <taxon>Rubripirellula</taxon>
    </lineage>
</organism>
<evidence type="ECO:0000259" key="6">
    <source>
        <dbReference type="Pfam" id="PF04932"/>
    </source>
</evidence>
<keyword evidence="3 5" id="KW-1133">Transmembrane helix</keyword>
<dbReference type="OrthoDB" id="283956at2"/>
<keyword evidence="7" id="KW-0436">Ligase</keyword>
<dbReference type="GO" id="GO:0016874">
    <property type="term" value="F:ligase activity"/>
    <property type="evidence" value="ECO:0007669"/>
    <property type="project" value="UniProtKB-KW"/>
</dbReference>
<evidence type="ECO:0000256" key="5">
    <source>
        <dbReference type="SAM" id="Phobius"/>
    </source>
</evidence>
<evidence type="ECO:0000313" key="7">
    <source>
        <dbReference type="EMBL" id="KAA1259016.1"/>
    </source>
</evidence>
<feature type="transmembrane region" description="Helical" evidence="5">
    <location>
        <begin position="263"/>
        <end position="280"/>
    </location>
</feature>
<evidence type="ECO:0000256" key="2">
    <source>
        <dbReference type="ARBA" id="ARBA00022692"/>
    </source>
</evidence>
<dbReference type="Proteomes" id="UP000322699">
    <property type="component" value="Unassembled WGS sequence"/>
</dbReference>
<evidence type="ECO:0000256" key="4">
    <source>
        <dbReference type="ARBA" id="ARBA00023136"/>
    </source>
</evidence>